<keyword evidence="1" id="KW-0238">DNA-binding</keyword>
<organism evidence="1 2">
    <name type="scientific">Yersinia enterocolitica subsp. palearctica serotype O:3 (strain DSM 13030 / CIP 106945 / Y11)</name>
    <dbReference type="NCBI Taxonomy" id="930944"/>
    <lineage>
        <taxon>Bacteria</taxon>
        <taxon>Pseudomonadati</taxon>
        <taxon>Pseudomonadota</taxon>
        <taxon>Gammaproteobacteria</taxon>
        <taxon>Enterobacterales</taxon>
        <taxon>Yersiniaceae</taxon>
        <taxon>Yersinia</taxon>
    </lineage>
</organism>
<evidence type="ECO:0000313" key="2">
    <source>
        <dbReference type="Proteomes" id="UP000008084"/>
    </source>
</evidence>
<reference evidence="1 2" key="1">
    <citation type="journal article" date="2011" name="J. Bacteriol.">
        <title>Complete genome sequence of Yersinia enterocolitica subsp. palearctica serogroup O:3.</title>
        <authorList>
            <person name="Batzilla J."/>
            <person name="Hoper D."/>
            <person name="Antonenka U."/>
            <person name="Heesemann J."/>
            <person name="Rakin A."/>
        </authorList>
    </citation>
    <scope>NUCLEOTIDE SEQUENCE [LARGE SCALE GENOMIC DNA]</scope>
    <source>
        <strain evidence="2">DSM 13030 / CIP 106945 / Y11</strain>
    </source>
</reference>
<proteinExistence type="predicted"/>
<dbReference type="Gene3D" id="6.10.200.10">
    <property type="entry name" value="Regulatory phage protein Cox"/>
    <property type="match status" value="1"/>
</dbReference>
<protein>
    <submittedName>
        <fullName evidence="1">Putative DNA-binding protein</fullName>
    </submittedName>
</protein>
<name>A0A0H3NQX2_YERE1</name>
<evidence type="ECO:0000313" key="1">
    <source>
        <dbReference type="EMBL" id="CBY26868.1"/>
    </source>
</evidence>
<dbReference type="KEGG" id="yey:Y11_13131"/>
<sequence length="65" mass="7327">MNQNLAITVTSPYLSLTEFSKLSGIPYETCRGMVKDGRLPIRQKVRKMEKVLVNMIALTKEAANQ</sequence>
<dbReference type="EMBL" id="FR729477">
    <property type="protein sequence ID" value="CBY26868.1"/>
    <property type="molecule type" value="Genomic_DNA"/>
</dbReference>
<dbReference type="AlphaFoldDB" id="A0A0H3NQX2"/>
<accession>A0A0H3NQX2</accession>
<dbReference type="GO" id="GO:0003677">
    <property type="term" value="F:DNA binding"/>
    <property type="evidence" value="ECO:0007669"/>
    <property type="project" value="UniProtKB-KW"/>
</dbReference>
<dbReference type="HOGENOM" id="CLU_185257_2_1_6"/>
<dbReference type="PATRIC" id="fig|930944.6.peg.1304"/>
<gene>
    <name evidence="1" type="ordered locus">Y11_13131</name>
</gene>
<dbReference type="InterPro" id="IPR038147">
    <property type="entry name" value="Cox_sf"/>
</dbReference>
<dbReference type="Proteomes" id="UP000008084">
    <property type="component" value="Chromosome"/>
</dbReference>
<dbReference type="GeneID" id="97456575"/>
<dbReference type="RefSeq" id="WP_014609005.1">
    <property type="nucleotide sequence ID" value="NC_017564.1"/>
</dbReference>